<keyword evidence="2 6" id="KW-0812">Transmembrane</keyword>
<dbReference type="OrthoDB" id="3231000at2759"/>
<dbReference type="InterPro" id="IPR045863">
    <property type="entry name" value="CorA_TM1_TM2"/>
</dbReference>
<dbReference type="InterPro" id="IPR002523">
    <property type="entry name" value="MgTranspt_CorA/ZnTranspt_ZntB"/>
</dbReference>
<dbReference type="PANTHER" id="PTHR46494">
    <property type="entry name" value="CORA FAMILY METAL ION TRANSPORTER (EUROFUNG)"/>
    <property type="match status" value="1"/>
</dbReference>
<gene>
    <name evidence="7" type="ORF">K402DRAFT_42974</name>
</gene>
<evidence type="ECO:0000256" key="3">
    <source>
        <dbReference type="ARBA" id="ARBA00022989"/>
    </source>
</evidence>
<dbReference type="Proteomes" id="UP000800041">
    <property type="component" value="Unassembled WGS sequence"/>
</dbReference>
<protein>
    <recommendedName>
        <fullName evidence="9">Cora-domain-containing protein</fullName>
    </recommendedName>
</protein>
<dbReference type="GO" id="GO:0005886">
    <property type="term" value="C:plasma membrane"/>
    <property type="evidence" value="ECO:0007669"/>
    <property type="project" value="UniProtKB-SubCell"/>
</dbReference>
<feature type="compositionally biased region" description="Low complexity" evidence="5">
    <location>
        <begin position="1"/>
        <end position="10"/>
    </location>
</feature>
<dbReference type="Pfam" id="PF01544">
    <property type="entry name" value="CorA"/>
    <property type="match status" value="1"/>
</dbReference>
<evidence type="ECO:0000256" key="5">
    <source>
        <dbReference type="SAM" id="MobiDB-lite"/>
    </source>
</evidence>
<feature type="transmembrane region" description="Helical" evidence="6">
    <location>
        <begin position="410"/>
        <end position="428"/>
    </location>
</feature>
<dbReference type="EMBL" id="ML977151">
    <property type="protein sequence ID" value="KAF1987636.1"/>
    <property type="molecule type" value="Genomic_DNA"/>
</dbReference>
<keyword evidence="8" id="KW-1185">Reference proteome</keyword>
<name>A0A6G1H339_9PEZI</name>
<keyword evidence="4 6" id="KW-0472">Membrane</keyword>
<evidence type="ECO:0000256" key="1">
    <source>
        <dbReference type="ARBA" id="ARBA00004651"/>
    </source>
</evidence>
<dbReference type="GO" id="GO:0000287">
    <property type="term" value="F:magnesium ion binding"/>
    <property type="evidence" value="ECO:0007669"/>
    <property type="project" value="TreeGrafter"/>
</dbReference>
<sequence length="499" mass="58090">MPEVVRVASANRRRHSSSRRRDDISMTSRKRRSRRRSLDLVEHKAPLSIRVGNRRAPGNFEEVMASSARDSTLFEDTVRRSIKDNPGEPLLLIINGHRSWLSYLLGACIREKLLPDIVERNKEVQYTDAFRFPERMVEHGPTTVPWSFICDQMNVPETYWWSFKMSPPPDADLFNIDEYRLRTGVWTCAEGAVLPQESHLTDESDDYAAELIPITILFTKHNFIAEAHLTRFLFSRLYTDQFSMIMSDETEGICWLFHRLWHLLSDWENIEAQLEERLETAELNSRAREGPASIRTSAMHDELARIYNAQQYLRFHCRAFSKLLKYKEAIKEREREKKARRQHQHGVAYTESIELRISIAKPDHTADMTDAIDDLEQAGYELDLLIDRFKNLTEYEFNMENAKQAEDTRFLSIVATLFLPLSFLASIWGMTEFTGSPMLYLYIAIPLLGVSVGFAWLFPTTMRKIKEVWFKEKMKRPKTQRERVRLLGNELPGGASLGS</sequence>
<dbReference type="PANTHER" id="PTHR46494:SF1">
    <property type="entry name" value="CORA FAMILY METAL ION TRANSPORTER (EUROFUNG)"/>
    <property type="match status" value="1"/>
</dbReference>
<dbReference type="AlphaFoldDB" id="A0A6G1H339"/>
<evidence type="ECO:0000256" key="6">
    <source>
        <dbReference type="SAM" id="Phobius"/>
    </source>
</evidence>
<evidence type="ECO:0000256" key="4">
    <source>
        <dbReference type="ARBA" id="ARBA00023136"/>
    </source>
</evidence>
<feature type="transmembrane region" description="Helical" evidence="6">
    <location>
        <begin position="440"/>
        <end position="458"/>
    </location>
</feature>
<dbReference type="SUPFAM" id="SSF144083">
    <property type="entry name" value="Magnesium transport protein CorA, transmembrane region"/>
    <property type="match status" value="1"/>
</dbReference>
<evidence type="ECO:0000256" key="2">
    <source>
        <dbReference type="ARBA" id="ARBA00022692"/>
    </source>
</evidence>
<feature type="region of interest" description="Disordered" evidence="5">
    <location>
        <begin position="1"/>
        <end position="37"/>
    </location>
</feature>
<dbReference type="GO" id="GO:0050897">
    <property type="term" value="F:cobalt ion binding"/>
    <property type="evidence" value="ECO:0007669"/>
    <property type="project" value="TreeGrafter"/>
</dbReference>
<organism evidence="7 8">
    <name type="scientific">Aulographum hederae CBS 113979</name>
    <dbReference type="NCBI Taxonomy" id="1176131"/>
    <lineage>
        <taxon>Eukaryota</taxon>
        <taxon>Fungi</taxon>
        <taxon>Dikarya</taxon>
        <taxon>Ascomycota</taxon>
        <taxon>Pezizomycotina</taxon>
        <taxon>Dothideomycetes</taxon>
        <taxon>Pleosporomycetidae</taxon>
        <taxon>Aulographales</taxon>
        <taxon>Aulographaceae</taxon>
    </lineage>
</organism>
<accession>A0A6G1H339</accession>
<keyword evidence="3 6" id="KW-1133">Transmembrane helix</keyword>
<reference evidence="7" key="1">
    <citation type="journal article" date="2020" name="Stud. Mycol.">
        <title>101 Dothideomycetes genomes: a test case for predicting lifestyles and emergence of pathogens.</title>
        <authorList>
            <person name="Haridas S."/>
            <person name="Albert R."/>
            <person name="Binder M."/>
            <person name="Bloem J."/>
            <person name="Labutti K."/>
            <person name="Salamov A."/>
            <person name="Andreopoulos B."/>
            <person name="Baker S."/>
            <person name="Barry K."/>
            <person name="Bills G."/>
            <person name="Bluhm B."/>
            <person name="Cannon C."/>
            <person name="Castanera R."/>
            <person name="Culley D."/>
            <person name="Daum C."/>
            <person name="Ezra D."/>
            <person name="Gonzalez J."/>
            <person name="Henrissat B."/>
            <person name="Kuo A."/>
            <person name="Liang C."/>
            <person name="Lipzen A."/>
            <person name="Lutzoni F."/>
            <person name="Magnuson J."/>
            <person name="Mondo S."/>
            <person name="Nolan M."/>
            <person name="Ohm R."/>
            <person name="Pangilinan J."/>
            <person name="Park H.-J."/>
            <person name="Ramirez L."/>
            <person name="Alfaro M."/>
            <person name="Sun H."/>
            <person name="Tritt A."/>
            <person name="Yoshinaga Y."/>
            <person name="Zwiers L.-H."/>
            <person name="Turgeon B."/>
            <person name="Goodwin S."/>
            <person name="Spatafora J."/>
            <person name="Crous P."/>
            <person name="Grigoriev I."/>
        </authorList>
    </citation>
    <scope>NUCLEOTIDE SEQUENCE</scope>
    <source>
        <strain evidence="7">CBS 113979</strain>
    </source>
</reference>
<dbReference type="Gene3D" id="1.20.58.340">
    <property type="entry name" value="Magnesium transport protein CorA, transmembrane region"/>
    <property type="match status" value="1"/>
</dbReference>
<dbReference type="GO" id="GO:0015095">
    <property type="term" value="F:magnesium ion transmembrane transporter activity"/>
    <property type="evidence" value="ECO:0007669"/>
    <property type="project" value="TreeGrafter"/>
</dbReference>
<dbReference type="GO" id="GO:0015087">
    <property type="term" value="F:cobalt ion transmembrane transporter activity"/>
    <property type="evidence" value="ECO:0007669"/>
    <property type="project" value="TreeGrafter"/>
</dbReference>
<proteinExistence type="predicted"/>
<evidence type="ECO:0000313" key="8">
    <source>
        <dbReference type="Proteomes" id="UP000800041"/>
    </source>
</evidence>
<comment type="subcellular location">
    <subcellularLocation>
        <location evidence="1">Cell membrane</location>
        <topology evidence="1">Multi-pass membrane protein</topology>
    </subcellularLocation>
</comment>
<evidence type="ECO:0000313" key="7">
    <source>
        <dbReference type="EMBL" id="KAF1987636.1"/>
    </source>
</evidence>
<evidence type="ECO:0008006" key="9">
    <source>
        <dbReference type="Google" id="ProtNLM"/>
    </source>
</evidence>